<accession>A0A3D9EVT0</accession>
<dbReference type="RefSeq" id="WP_115945642.1">
    <property type="nucleotide sequence ID" value="NZ_QRDL01000002.1"/>
</dbReference>
<protein>
    <submittedName>
        <fullName evidence="1">Uncharacterized protein</fullName>
    </submittedName>
</protein>
<dbReference type="EMBL" id="QRDL01000002">
    <property type="protein sequence ID" value="RED07001.1"/>
    <property type="molecule type" value="Genomic_DNA"/>
</dbReference>
<sequence>MAFIEILNDANTVLIGDDYSNGCVARRGTITLTPQETASMIATSMMRFSLALPGGAFPILALGLNDIPITHMFTEVSGSTFTWTLYFDKNYAGRVLDYYVFMIPSSVGSAGGILQMWNGDGLLTFDSNLQYMRVTAFLQLTTAVNETLAAGMVDGRVYALVCAQAPFNNRHLLNPPGGQVGAPYRFLDTSDTWCFTRSGANLVKSFKNIYTNQTQSDTSNQSQAGSAYGVMMVVDVTNY</sequence>
<proteinExistence type="predicted"/>
<dbReference type="AlphaFoldDB" id="A0A3D9EVT0"/>
<dbReference type="Proteomes" id="UP000256988">
    <property type="component" value="Unassembled WGS sequence"/>
</dbReference>
<evidence type="ECO:0000313" key="2">
    <source>
        <dbReference type="Proteomes" id="UP000256988"/>
    </source>
</evidence>
<evidence type="ECO:0000313" key="1">
    <source>
        <dbReference type="EMBL" id="RED07001.1"/>
    </source>
</evidence>
<reference evidence="1 2" key="1">
    <citation type="submission" date="2018-07" db="EMBL/GenBank/DDBJ databases">
        <title>Genome sequencing of rice bacterial endophytes.</title>
        <authorList>
            <person name="Venturi V."/>
        </authorList>
    </citation>
    <scope>NUCLEOTIDE SEQUENCE [LARGE SCALE GENOMIC DNA]</scope>
    <source>
        <strain evidence="1 2">AG1002</strain>
    </source>
</reference>
<organism evidence="1 2">
    <name type="scientific">Ectopseudomonas oleovorans</name>
    <name type="common">Pseudomonas oleovorans</name>
    <dbReference type="NCBI Taxonomy" id="301"/>
    <lineage>
        <taxon>Bacteria</taxon>
        <taxon>Pseudomonadati</taxon>
        <taxon>Pseudomonadota</taxon>
        <taxon>Gammaproteobacteria</taxon>
        <taxon>Pseudomonadales</taxon>
        <taxon>Pseudomonadaceae</taxon>
        <taxon>Ectopseudomonas</taxon>
    </lineage>
</organism>
<name>A0A3D9EVT0_ECTOL</name>
<gene>
    <name evidence="1" type="ORF">DFO60_1507</name>
</gene>
<comment type="caution">
    <text evidence="1">The sequence shown here is derived from an EMBL/GenBank/DDBJ whole genome shotgun (WGS) entry which is preliminary data.</text>
</comment>